<reference evidence="31" key="1">
    <citation type="journal article" date="2023" name="Mol. Phylogenet. Evol.">
        <title>Genome-scale phylogeny and comparative genomics of the fungal order Sordariales.</title>
        <authorList>
            <person name="Hensen N."/>
            <person name="Bonometti L."/>
            <person name="Westerberg I."/>
            <person name="Brannstrom I.O."/>
            <person name="Guillou S."/>
            <person name="Cros-Aarteil S."/>
            <person name="Calhoun S."/>
            <person name="Haridas S."/>
            <person name="Kuo A."/>
            <person name="Mondo S."/>
            <person name="Pangilinan J."/>
            <person name="Riley R."/>
            <person name="LaButti K."/>
            <person name="Andreopoulos B."/>
            <person name="Lipzen A."/>
            <person name="Chen C."/>
            <person name="Yan M."/>
            <person name="Daum C."/>
            <person name="Ng V."/>
            <person name="Clum A."/>
            <person name="Steindorff A."/>
            <person name="Ohm R.A."/>
            <person name="Martin F."/>
            <person name="Silar P."/>
            <person name="Natvig D.O."/>
            <person name="Lalanne C."/>
            <person name="Gautier V."/>
            <person name="Ament-Velasquez S.L."/>
            <person name="Kruys A."/>
            <person name="Hutchinson M.I."/>
            <person name="Powell A.J."/>
            <person name="Barry K."/>
            <person name="Miller A.N."/>
            <person name="Grigoriev I.V."/>
            <person name="Debuchy R."/>
            <person name="Gladieux P."/>
            <person name="Hiltunen Thoren M."/>
            <person name="Johannesson H."/>
        </authorList>
    </citation>
    <scope>NUCLEOTIDE SEQUENCE</scope>
    <source>
        <strain evidence="31">CBS 123565</strain>
    </source>
</reference>
<evidence type="ECO:0000256" key="22">
    <source>
        <dbReference type="ARBA" id="ARBA00048592"/>
    </source>
</evidence>
<dbReference type="InterPro" id="IPR046373">
    <property type="entry name" value="Acyl-CoA_Oxase/DH_mid-dom_sf"/>
</dbReference>
<dbReference type="InterPro" id="IPR009075">
    <property type="entry name" value="AcylCo_DH/oxidase_C"/>
</dbReference>
<dbReference type="InterPro" id="IPR036250">
    <property type="entry name" value="AcylCo_DH-like_C"/>
</dbReference>
<dbReference type="GO" id="GO:0003853">
    <property type="term" value="F:short-chain 2-methyl fatty acyl-CoA dehydrogenase activity"/>
    <property type="evidence" value="ECO:0007669"/>
    <property type="project" value="UniProtKB-EC"/>
</dbReference>
<comment type="pathway">
    <text evidence="3">Lipid metabolism; mitochondrial fatty acid beta-oxidation.</text>
</comment>
<evidence type="ECO:0000313" key="32">
    <source>
        <dbReference type="Proteomes" id="UP001304895"/>
    </source>
</evidence>
<evidence type="ECO:0000313" key="31">
    <source>
        <dbReference type="EMBL" id="KAK4134600.1"/>
    </source>
</evidence>
<evidence type="ECO:0000259" key="28">
    <source>
        <dbReference type="Pfam" id="PF00441"/>
    </source>
</evidence>
<dbReference type="Gene3D" id="1.20.140.10">
    <property type="entry name" value="Butyryl-CoA Dehydrogenase, subunit A, domain 3"/>
    <property type="match status" value="1"/>
</dbReference>
<evidence type="ECO:0000256" key="5">
    <source>
        <dbReference type="ARBA" id="ARBA00011881"/>
    </source>
</evidence>
<dbReference type="GO" id="GO:0005759">
    <property type="term" value="C:mitochondrial matrix"/>
    <property type="evidence" value="ECO:0007669"/>
    <property type="project" value="UniProtKB-SubCell"/>
</dbReference>
<keyword evidence="10" id="KW-0809">Transit peptide</keyword>
<evidence type="ECO:0000256" key="1">
    <source>
        <dbReference type="ARBA" id="ARBA00001974"/>
    </source>
</evidence>
<dbReference type="AlphaFoldDB" id="A0AAN6ZD16"/>
<evidence type="ECO:0000259" key="29">
    <source>
        <dbReference type="Pfam" id="PF02770"/>
    </source>
</evidence>
<feature type="domain" description="Acyl-CoA dehydrogenase/oxidase N-terminal" evidence="30">
    <location>
        <begin position="67"/>
        <end position="174"/>
    </location>
</feature>
<feature type="domain" description="Acyl-CoA dehydrogenase/oxidase C-terminal" evidence="28">
    <location>
        <begin position="286"/>
        <end position="435"/>
    </location>
</feature>
<dbReference type="GO" id="GO:0050660">
    <property type="term" value="F:flavin adenine dinucleotide binding"/>
    <property type="evidence" value="ECO:0007669"/>
    <property type="project" value="InterPro"/>
</dbReference>
<comment type="catalytic activity">
    <reaction evidence="20">
        <text>2-methylbutanoyl-CoA + oxidized [electron-transfer flavoprotein] + H(+) = (2E)-2-methylbut-2-enoyl-CoA + reduced [electron-transfer flavoprotein]</text>
        <dbReference type="Rhea" id="RHEA:43780"/>
        <dbReference type="Rhea" id="RHEA-COMP:10685"/>
        <dbReference type="Rhea" id="RHEA-COMP:10686"/>
        <dbReference type="ChEBI" id="CHEBI:15378"/>
        <dbReference type="ChEBI" id="CHEBI:57336"/>
        <dbReference type="ChEBI" id="CHEBI:57337"/>
        <dbReference type="ChEBI" id="CHEBI:57692"/>
        <dbReference type="ChEBI" id="CHEBI:58307"/>
        <dbReference type="EC" id="1.3.8.5"/>
    </reaction>
    <physiologicalReaction direction="left-to-right" evidence="20">
        <dbReference type="Rhea" id="RHEA:43781"/>
    </physiologicalReaction>
</comment>
<evidence type="ECO:0000256" key="6">
    <source>
        <dbReference type="ARBA" id="ARBA00022553"/>
    </source>
</evidence>
<keyword evidence="6" id="KW-0597">Phosphoprotein</keyword>
<dbReference type="InterPro" id="IPR006091">
    <property type="entry name" value="Acyl-CoA_Oxase/DH_mid-dom"/>
</dbReference>
<dbReference type="PROSITE" id="PS00073">
    <property type="entry name" value="ACYL_COA_DH_2"/>
    <property type="match status" value="1"/>
</dbReference>
<dbReference type="PANTHER" id="PTHR43884:SF1">
    <property type="entry name" value="SHORT_BRANCHED CHAIN SPECIFIC ACYL-COA DEHYDROGENASE, MITOCHONDRIAL"/>
    <property type="match status" value="1"/>
</dbReference>
<evidence type="ECO:0000256" key="9">
    <source>
        <dbReference type="ARBA" id="ARBA00022832"/>
    </source>
</evidence>
<protein>
    <recommendedName>
        <fullName evidence="17">Short/branched chain specific acyl-CoA dehydrogenase, mitochondrial</fullName>
        <ecNumber evidence="16">1.3.8.5</ecNumber>
    </recommendedName>
    <alternativeName>
        <fullName evidence="19">2-methyl branched chain acyl-CoA dehydrogenase</fullName>
    </alternativeName>
    <alternativeName>
        <fullName evidence="18">2-methylbutyryl-coenzyme A dehydrogenase</fullName>
    </alternativeName>
</protein>
<evidence type="ECO:0000259" key="30">
    <source>
        <dbReference type="Pfam" id="PF02771"/>
    </source>
</evidence>
<proteinExistence type="inferred from homology"/>
<dbReference type="Proteomes" id="UP001304895">
    <property type="component" value="Unassembled WGS sequence"/>
</dbReference>
<gene>
    <name evidence="31" type="ORF">BT67DRAFT_441766</name>
</gene>
<evidence type="ECO:0000256" key="4">
    <source>
        <dbReference type="ARBA" id="ARBA00009347"/>
    </source>
</evidence>
<comment type="catalytic activity">
    <reaction evidence="23">
        <text>butanoyl-CoA + oxidized [electron-transfer flavoprotein] + H(+) = (2E)-butenoyl-CoA + reduced [electron-transfer flavoprotein]</text>
        <dbReference type="Rhea" id="RHEA:24004"/>
        <dbReference type="Rhea" id="RHEA-COMP:10685"/>
        <dbReference type="Rhea" id="RHEA-COMP:10686"/>
        <dbReference type="ChEBI" id="CHEBI:15378"/>
        <dbReference type="ChEBI" id="CHEBI:57332"/>
        <dbReference type="ChEBI" id="CHEBI:57371"/>
        <dbReference type="ChEBI" id="CHEBI:57692"/>
        <dbReference type="ChEBI" id="CHEBI:58307"/>
    </reaction>
    <physiologicalReaction direction="left-to-right" evidence="23">
        <dbReference type="Rhea" id="RHEA:24005"/>
    </physiologicalReaction>
</comment>
<dbReference type="EMBL" id="MU853408">
    <property type="protein sequence ID" value="KAK4134600.1"/>
    <property type="molecule type" value="Genomic_DNA"/>
</dbReference>
<comment type="catalytic activity">
    <reaction evidence="26">
        <text>2-methylpropanoyl-CoA + oxidized [electron-transfer flavoprotein] + H(+) = 2-methylpropenoyl-CoA + reduced [electron-transfer flavoprotein]</text>
        <dbReference type="Rhea" id="RHEA:44180"/>
        <dbReference type="Rhea" id="RHEA-COMP:10685"/>
        <dbReference type="Rhea" id="RHEA-COMP:10686"/>
        <dbReference type="ChEBI" id="CHEBI:15378"/>
        <dbReference type="ChEBI" id="CHEBI:57338"/>
        <dbReference type="ChEBI" id="CHEBI:57692"/>
        <dbReference type="ChEBI" id="CHEBI:58307"/>
        <dbReference type="ChEBI" id="CHEBI:62500"/>
    </reaction>
    <physiologicalReaction direction="left-to-right" evidence="26">
        <dbReference type="Rhea" id="RHEA:44181"/>
    </physiologicalReaction>
</comment>
<evidence type="ECO:0000256" key="23">
    <source>
        <dbReference type="ARBA" id="ARBA00049096"/>
    </source>
</evidence>
<dbReference type="GO" id="GO:0046395">
    <property type="term" value="P:carboxylic acid catabolic process"/>
    <property type="evidence" value="ECO:0007669"/>
    <property type="project" value="UniProtKB-ARBA"/>
</dbReference>
<evidence type="ECO:0000256" key="17">
    <source>
        <dbReference type="ARBA" id="ARBA00039850"/>
    </source>
</evidence>
<reference evidence="31" key="2">
    <citation type="submission" date="2023-05" db="EMBL/GenBank/DDBJ databases">
        <authorList>
            <consortium name="Lawrence Berkeley National Laboratory"/>
            <person name="Steindorff A."/>
            <person name="Hensen N."/>
            <person name="Bonometti L."/>
            <person name="Westerberg I."/>
            <person name="Brannstrom I.O."/>
            <person name="Guillou S."/>
            <person name="Cros-Aarteil S."/>
            <person name="Calhoun S."/>
            <person name="Haridas S."/>
            <person name="Kuo A."/>
            <person name="Mondo S."/>
            <person name="Pangilinan J."/>
            <person name="Riley R."/>
            <person name="Labutti K."/>
            <person name="Andreopoulos B."/>
            <person name="Lipzen A."/>
            <person name="Chen C."/>
            <person name="Yanf M."/>
            <person name="Daum C."/>
            <person name="Ng V."/>
            <person name="Clum A."/>
            <person name="Ohm R."/>
            <person name="Martin F."/>
            <person name="Silar P."/>
            <person name="Natvig D."/>
            <person name="Lalanne C."/>
            <person name="Gautier V."/>
            <person name="Ament-Velasquez S.L."/>
            <person name="Kruys A."/>
            <person name="Hutchinson M.I."/>
            <person name="Powell A.J."/>
            <person name="Barry K."/>
            <person name="Miller A.N."/>
            <person name="Grigoriev I.V."/>
            <person name="Debuchy R."/>
            <person name="Gladieux P."/>
            <person name="Thoren M.H."/>
            <person name="Johannesson H."/>
        </authorList>
    </citation>
    <scope>NUCLEOTIDE SEQUENCE</scope>
    <source>
        <strain evidence="31">CBS 123565</strain>
    </source>
</reference>
<dbReference type="FunFam" id="1.10.540.10:FF:000012">
    <property type="entry name" value="Acyl-CoA dehydrogenase short/branched chain"/>
    <property type="match status" value="1"/>
</dbReference>
<evidence type="ECO:0000256" key="15">
    <source>
        <dbReference type="ARBA" id="ARBA00037895"/>
    </source>
</evidence>
<comment type="similarity">
    <text evidence="4 27">Belongs to the acyl-CoA dehydrogenase family.</text>
</comment>
<comment type="catalytic activity">
    <reaction evidence="24">
        <text>hexanoyl-CoA + oxidized [electron-transfer flavoprotein] + H(+) = (2E)-hexenoyl-CoA + reduced [electron-transfer flavoprotein]</text>
        <dbReference type="Rhea" id="RHEA:43464"/>
        <dbReference type="Rhea" id="RHEA-COMP:10685"/>
        <dbReference type="Rhea" id="RHEA-COMP:10686"/>
        <dbReference type="ChEBI" id="CHEBI:15378"/>
        <dbReference type="ChEBI" id="CHEBI:57692"/>
        <dbReference type="ChEBI" id="CHEBI:58307"/>
        <dbReference type="ChEBI" id="CHEBI:62077"/>
        <dbReference type="ChEBI" id="CHEBI:62620"/>
    </reaction>
    <physiologicalReaction direction="left-to-right" evidence="24">
        <dbReference type="Rhea" id="RHEA:43465"/>
    </physiologicalReaction>
</comment>
<evidence type="ECO:0000256" key="21">
    <source>
        <dbReference type="ARBA" id="ARBA00048307"/>
    </source>
</evidence>
<dbReference type="Pfam" id="PF02771">
    <property type="entry name" value="Acyl-CoA_dh_N"/>
    <property type="match status" value="1"/>
</dbReference>
<evidence type="ECO:0000256" key="12">
    <source>
        <dbReference type="ARBA" id="ARBA00023002"/>
    </source>
</evidence>
<comment type="catalytic activity">
    <reaction evidence="25">
        <text>(2S)-2-methylbutanoyl-CoA + oxidized [electron-transfer flavoprotein] + H(+) = (2E)-2-methylbut-2-enoyl-CoA + reduced [electron-transfer flavoprotein]</text>
        <dbReference type="Rhea" id="RHEA:48256"/>
        <dbReference type="Rhea" id="RHEA-COMP:10685"/>
        <dbReference type="Rhea" id="RHEA-COMP:10686"/>
        <dbReference type="ChEBI" id="CHEBI:15378"/>
        <dbReference type="ChEBI" id="CHEBI:57337"/>
        <dbReference type="ChEBI" id="CHEBI:57692"/>
        <dbReference type="ChEBI" id="CHEBI:58307"/>
        <dbReference type="ChEBI" id="CHEBI:88166"/>
    </reaction>
    <physiologicalReaction direction="left-to-right" evidence="25">
        <dbReference type="Rhea" id="RHEA:48257"/>
    </physiologicalReaction>
</comment>
<dbReference type="PROSITE" id="PS00072">
    <property type="entry name" value="ACYL_COA_DH_1"/>
    <property type="match status" value="1"/>
</dbReference>
<name>A0AAN6ZD16_9PEZI</name>
<evidence type="ECO:0000256" key="13">
    <source>
        <dbReference type="ARBA" id="ARBA00023098"/>
    </source>
</evidence>
<keyword evidence="32" id="KW-1185">Reference proteome</keyword>
<dbReference type="SUPFAM" id="SSF56645">
    <property type="entry name" value="Acyl-CoA dehydrogenase NM domain-like"/>
    <property type="match status" value="1"/>
</dbReference>
<sequence>MRSFVRALRPAVRRSQAVSSARIGSGVARPALSAAQCARSLSTTAARRDSSLVDVAPTPITHFSEIEIAMAETVQKYANDVILPKVRDMDEAEQMDPAVVEGLFEAGLMGIEIPEEYGGAGMNFTSAIVGIEELARVDPSVSVLVDVHNTLVNTAVIKWGSDALKKKYLPRLATNTVGSFCLSEPVSGSDAFALATKATETESGFKINGSKMWITNSLEADFFIVFANLDPSKGYRGITAFVVDKGMKGFEIAKKEKKLGIRASSTCVLNFDDVEVPKENLLGERGQGYKYAIALLNEGRIGIGAQMTGLALGAWENAAKYVWNDRKQFGKLVGEFQGMQHQMAQSYTEIVAARALVYNAARKKEAGEDFVMDAAMAKLYASQVAGRVSSLAVEWMGGMGFVREGLAEKYFRDSKIGAIYEGTSNIQLNTIAKALQKEYTA</sequence>
<keyword evidence="9" id="KW-0276">Fatty acid metabolism</keyword>
<comment type="catalytic activity">
    <reaction evidence="21">
        <text>valproyl-CoA + oxidized [electron-transfer flavoprotein] + H(+) = (2E)-2-propylpent-2-enoyl-CoA + reduced [electron-transfer flavoprotein]</text>
        <dbReference type="Rhea" id="RHEA:65344"/>
        <dbReference type="Rhea" id="RHEA-COMP:10685"/>
        <dbReference type="Rhea" id="RHEA-COMP:10686"/>
        <dbReference type="ChEBI" id="CHEBI:15378"/>
        <dbReference type="ChEBI" id="CHEBI:57692"/>
        <dbReference type="ChEBI" id="CHEBI:58307"/>
        <dbReference type="ChEBI" id="CHEBI:156457"/>
        <dbReference type="ChEBI" id="CHEBI:156458"/>
    </reaction>
    <physiologicalReaction direction="left-to-right" evidence="21">
        <dbReference type="Rhea" id="RHEA:65345"/>
    </physiologicalReaction>
</comment>
<keyword evidence="8 27" id="KW-0274">FAD</keyword>
<dbReference type="GO" id="GO:0006631">
    <property type="term" value="P:fatty acid metabolic process"/>
    <property type="evidence" value="ECO:0007669"/>
    <property type="project" value="UniProtKB-KW"/>
</dbReference>
<comment type="cofactor">
    <cofactor evidence="1 27">
        <name>FAD</name>
        <dbReference type="ChEBI" id="CHEBI:57692"/>
    </cofactor>
</comment>
<keyword evidence="7 27" id="KW-0285">Flavoprotein</keyword>
<evidence type="ECO:0000256" key="25">
    <source>
        <dbReference type="ARBA" id="ARBA00049552"/>
    </source>
</evidence>
<comment type="subcellular location">
    <subcellularLocation>
        <location evidence="2">Mitochondrion matrix</location>
    </subcellularLocation>
</comment>
<evidence type="ECO:0000256" key="14">
    <source>
        <dbReference type="ARBA" id="ARBA00023128"/>
    </source>
</evidence>
<feature type="domain" description="Acyl-CoA oxidase/dehydrogenase middle" evidence="29">
    <location>
        <begin position="179"/>
        <end position="274"/>
    </location>
</feature>
<dbReference type="InterPro" id="IPR009100">
    <property type="entry name" value="AcylCoA_DH/oxidase_NM_dom_sf"/>
</dbReference>
<dbReference type="Gene3D" id="1.10.540.10">
    <property type="entry name" value="Acyl-CoA dehydrogenase/oxidase, N-terminal domain"/>
    <property type="match status" value="1"/>
</dbReference>
<comment type="caution">
    <text evidence="31">The sequence shown here is derived from an EMBL/GenBank/DDBJ whole genome shotgun (WGS) entry which is preliminary data.</text>
</comment>
<dbReference type="Gene3D" id="2.40.110.10">
    <property type="entry name" value="Butyryl-CoA Dehydrogenase, subunit A, domain 2"/>
    <property type="match status" value="1"/>
</dbReference>
<comment type="catalytic activity">
    <reaction evidence="22">
        <text>(2R)-2-methylbutanoyl-CoA + oxidized [electron-transfer flavoprotein] + H(+) = ethylacryloyl-CoA + reduced [electron-transfer flavoprotein]</text>
        <dbReference type="Rhea" id="RHEA:65296"/>
        <dbReference type="Rhea" id="RHEA-COMP:10685"/>
        <dbReference type="Rhea" id="RHEA-COMP:10686"/>
        <dbReference type="ChEBI" id="CHEBI:15378"/>
        <dbReference type="ChEBI" id="CHEBI:57692"/>
        <dbReference type="ChEBI" id="CHEBI:58307"/>
        <dbReference type="ChEBI" id="CHEBI:156439"/>
        <dbReference type="ChEBI" id="CHEBI:156440"/>
    </reaction>
    <physiologicalReaction direction="left-to-right" evidence="22">
        <dbReference type="Rhea" id="RHEA:65297"/>
    </physiologicalReaction>
</comment>
<dbReference type="EC" id="1.3.8.5" evidence="16"/>
<keyword evidence="13" id="KW-0443">Lipid metabolism</keyword>
<dbReference type="InterPro" id="IPR013786">
    <property type="entry name" value="AcylCoA_DH/ox_N"/>
</dbReference>
<evidence type="ECO:0000256" key="27">
    <source>
        <dbReference type="RuleBase" id="RU362125"/>
    </source>
</evidence>
<dbReference type="CDD" id="cd01158">
    <property type="entry name" value="SCAD_SBCAD"/>
    <property type="match status" value="1"/>
</dbReference>
<dbReference type="PANTHER" id="PTHR43884">
    <property type="entry name" value="ACYL-COA DEHYDROGENASE"/>
    <property type="match status" value="1"/>
</dbReference>
<accession>A0AAN6ZD16</accession>
<evidence type="ECO:0000256" key="10">
    <source>
        <dbReference type="ARBA" id="ARBA00022946"/>
    </source>
</evidence>
<organism evidence="31 32">
    <name type="scientific">Trichocladium antarcticum</name>
    <dbReference type="NCBI Taxonomy" id="1450529"/>
    <lineage>
        <taxon>Eukaryota</taxon>
        <taxon>Fungi</taxon>
        <taxon>Dikarya</taxon>
        <taxon>Ascomycota</taxon>
        <taxon>Pezizomycotina</taxon>
        <taxon>Sordariomycetes</taxon>
        <taxon>Sordariomycetidae</taxon>
        <taxon>Sordariales</taxon>
        <taxon>Chaetomiaceae</taxon>
        <taxon>Trichocladium</taxon>
    </lineage>
</organism>
<dbReference type="FunFam" id="2.40.110.10:FF:000001">
    <property type="entry name" value="Acyl-CoA dehydrogenase, mitochondrial"/>
    <property type="match status" value="1"/>
</dbReference>
<keyword evidence="12 27" id="KW-0560">Oxidoreductase</keyword>
<evidence type="ECO:0000256" key="24">
    <source>
        <dbReference type="ARBA" id="ARBA00049192"/>
    </source>
</evidence>
<dbReference type="Pfam" id="PF00441">
    <property type="entry name" value="Acyl-CoA_dh_1"/>
    <property type="match status" value="1"/>
</dbReference>
<comment type="subunit">
    <text evidence="5">Homotetramer.</text>
</comment>
<evidence type="ECO:0000256" key="16">
    <source>
        <dbReference type="ARBA" id="ARBA00039036"/>
    </source>
</evidence>
<keyword evidence="14" id="KW-0496">Mitochondrion</keyword>
<dbReference type="SUPFAM" id="SSF47203">
    <property type="entry name" value="Acyl-CoA dehydrogenase C-terminal domain-like"/>
    <property type="match status" value="1"/>
</dbReference>
<dbReference type="Pfam" id="PF02770">
    <property type="entry name" value="Acyl-CoA_dh_M"/>
    <property type="match status" value="1"/>
</dbReference>
<dbReference type="InterPro" id="IPR006089">
    <property type="entry name" value="Acyl-CoA_DH_CS"/>
</dbReference>
<evidence type="ECO:0000256" key="26">
    <source>
        <dbReference type="ARBA" id="ARBA00051903"/>
    </source>
</evidence>
<evidence type="ECO:0000256" key="2">
    <source>
        <dbReference type="ARBA" id="ARBA00004305"/>
    </source>
</evidence>
<evidence type="ECO:0000256" key="20">
    <source>
        <dbReference type="ARBA" id="ARBA00048235"/>
    </source>
</evidence>
<evidence type="ECO:0000256" key="11">
    <source>
        <dbReference type="ARBA" id="ARBA00022990"/>
    </source>
</evidence>
<dbReference type="FunFam" id="1.20.140.10:FF:000002">
    <property type="entry name" value="Acyl-CoA dehydrogenase short/branched chain"/>
    <property type="match status" value="1"/>
</dbReference>
<evidence type="ECO:0000256" key="7">
    <source>
        <dbReference type="ARBA" id="ARBA00022630"/>
    </source>
</evidence>
<comment type="pathway">
    <text evidence="15">Amino-acid degradation; L-isoleucine degradation.</text>
</comment>
<evidence type="ECO:0000256" key="8">
    <source>
        <dbReference type="ARBA" id="ARBA00022827"/>
    </source>
</evidence>
<evidence type="ECO:0000256" key="3">
    <source>
        <dbReference type="ARBA" id="ARBA00005198"/>
    </source>
</evidence>
<dbReference type="InterPro" id="IPR037069">
    <property type="entry name" value="AcylCoA_DH/ox_N_sf"/>
</dbReference>
<evidence type="ECO:0000256" key="18">
    <source>
        <dbReference type="ARBA" id="ARBA00041537"/>
    </source>
</evidence>
<keyword evidence="11" id="KW-0007">Acetylation</keyword>
<evidence type="ECO:0000256" key="19">
    <source>
        <dbReference type="ARBA" id="ARBA00042821"/>
    </source>
</evidence>